<keyword evidence="3" id="KW-1185">Reference proteome</keyword>
<name>A0ABQ1VXS1_9BACT</name>
<protein>
    <submittedName>
        <fullName evidence="2">cAMP-binding protein</fullName>
    </submittedName>
</protein>
<feature type="domain" description="Cyclic nucleotide-binding" evidence="1">
    <location>
        <begin position="5"/>
        <end position="115"/>
    </location>
</feature>
<reference evidence="3" key="1">
    <citation type="journal article" date="2019" name="Int. J. Syst. Evol. Microbiol.">
        <title>The Global Catalogue of Microorganisms (GCM) 10K type strain sequencing project: providing services to taxonomists for standard genome sequencing and annotation.</title>
        <authorList>
            <consortium name="The Broad Institute Genomics Platform"/>
            <consortium name="The Broad Institute Genome Sequencing Center for Infectious Disease"/>
            <person name="Wu L."/>
            <person name="Ma J."/>
        </authorList>
    </citation>
    <scope>NUCLEOTIDE SEQUENCE [LARGE SCALE GENOMIC DNA]</scope>
    <source>
        <strain evidence="3">CGMCC 1.12749</strain>
    </source>
</reference>
<dbReference type="CDD" id="cd00038">
    <property type="entry name" value="CAP_ED"/>
    <property type="match status" value="1"/>
</dbReference>
<evidence type="ECO:0000313" key="3">
    <source>
        <dbReference type="Proteomes" id="UP000634043"/>
    </source>
</evidence>
<organism evidence="2 3">
    <name type="scientific">Pontibacter amylolyticus</name>
    <dbReference type="NCBI Taxonomy" id="1424080"/>
    <lineage>
        <taxon>Bacteria</taxon>
        <taxon>Pseudomonadati</taxon>
        <taxon>Bacteroidota</taxon>
        <taxon>Cytophagia</taxon>
        <taxon>Cytophagales</taxon>
        <taxon>Hymenobacteraceae</taxon>
        <taxon>Pontibacter</taxon>
    </lineage>
</organism>
<dbReference type="Proteomes" id="UP000634043">
    <property type="component" value="Unassembled WGS sequence"/>
</dbReference>
<comment type="caution">
    <text evidence="2">The sequence shown here is derived from an EMBL/GenBank/DDBJ whole genome shotgun (WGS) entry which is preliminary data.</text>
</comment>
<dbReference type="Pfam" id="PF00027">
    <property type="entry name" value="cNMP_binding"/>
    <property type="match status" value="1"/>
</dbReference>
<dbReference type="SUPFAM" id="SSF51206">
    <property type="entry name" value="cAMP-binding domain-like"/>
    <property type="match status" value="1"/>
</dbReference>
<dbReference type="InterPro" id="IPR014710">
    <property type="entry name" value="RmlC-like_jellyroll"/>
</dbReference>
<dbReference type="InterPro" id="IPR000595">
    <property type="entry name" value="cNMP-bd_dom"/>
</dbReference>
<dbReference type="EMBL" id="BMFP01000001">
    <property type="protein sequence ID" value="GGG02829.1"/>
    <property type="molecule type" value="Genomic_DNA"/>
</dbReference>
<evidence type="ECO:0000259" key="1">
    <source>
        <dbReference type="PROSITE" id="PS50042"/>
    </source>
</evidence>
<dbReference type="RefSeq" id="WP_188500375.1">
    <property type="nucleotide sequence ID" value="NZ_BMFP01000001.1"/>
</dbReference>
<accession>A0ABQ1VXS1</accession>
<dbReference type="PROSITE" id="PS50042">
    <property type="entry name" value="CNMP_BINDING_3"/>
    <property type="match status" value="1"/>
</dbReference>
<proteinExistence type="predicted"/>
<dbReference type="InterPro" id="IPR018490">
    <property type="entry name" value="cNMP-bd_dom_sf"/>
</dbReference>
<dbReference type="Gene3D" id="2.60.120.10">
    <property type="entry name" value="Jelly Rolls"/>
    <property type="match status" value="1"/>
</dbReference>
<gene>
    <name evidence="2" type="ORF">GCM10011323_04620</name>
</gene>
<sequence length="192" mass="22275">MYSLFFQNLNSKVQLTEEEQEQIKTYLTLKKLRKKQYLLQEGDVCKMIAFVEKGALRAYSVDENSNEHIIQFGLEGWTISDLYSFLTGEPATYNIDAIEDSELVIISKSAHEELLQTMPKYETFTRLNITGAYLAMQRRLTSIISSSVEERYQEFIALYPHIAQRVPQHMIASYMGLTPETLSRIRKRISSK</sequence>
<dbReference type="SMART" id="SM00100">
    <property type="entry name" value="cNMP"/>
    <property type="match status" value="1"/>
</dbReference>
<evidence type="ECO:0000313" key="2">
    <source>
        <dbReference type="EMBL" id="GGG02829.1"/>
    </source>
</evidence>